<dbReference type="AlphaFoldDB" id="A0A1I4MDA7"/>
<keyword evidence="7" id="KW-1185">Reference proteome</keyword>
<dbReference type="OrthoDB" id="7272111at2"/>
<feature type="transmembrane region" description="Helical" evidence="5">
    <location>
        <begin position="48"/>
        <end position="67"/>
    </location>
</feature>
<evidence type="ECO:0000256" key="2">
    <source>
        <dbReference type="ARBA" id="ARBA00022692"/>
    </source>
</evidence>
<gene>
    <name evidence="6" type="ORF">SAMN04488125_13716</name>
</gene>
<evidence type="ECO:0000256" key="4">
    <source>
        <dbReference type="ARBA" id="ARBA00023136"/>
    </source>
</evidence>
<keyword evidence="2 5" id="KW-0812">Transmembrane</keyword>
<proteinExistence type="predicted"/>
<sequence>MTLEVLAAFSARACLVLLFLPFSALDKVLNFSAAVGQAGEAARSRPLATALILAGLFVEVVMSLGVLTGIADRFAAFVLAGYCMVTALLWKPFWRKVDFRLRGPSEGRETFWDFLENFAVAGGFLALAWGGPSQQGVAAFLADPFGSTHPYAQAIPETGR</sequence>
<name>A0A1I4MDA7_9HYPH</name>
<evidence type="ECO:0000313" key="7">
    <source>
        <dbReference type="Proteomes" id="UP000198804"/>
    </source>
</evidence>
<comment type="subcellular location">
    <subcellularLocation>
        <location evidence="1">Membrane</location>
        <topology evidence="1">Multi-pass membrane protein</topology>
    </subcellularLocation>
</comment>
<dbReference type="EMBL" id="FOSV01000037">
    <property type="protein sequence ID" value="SFM01264.1"/>
    <property type="molecule type" value="Genomic_DNA"/>
</dbReference>
<dbReference type="Proteomes" id="UP000198804">
    <property type="component" value="Unassembled WGS sequence"/>
</dbReference>
<dbReference type="GO" id="GO:0016020">
    <property type="term" value="C:membrane"/>
    <property type="evidence" value="ECO:0007669"/>
    <property type="project" value="UniProtKB-SubCell"/>
</dbReference>
<dbReference type="InterPro" id="IPR032808">
    <property type="entry name" value="DoxX"/>
</dbReference>
<keyword evidence="4 5" id="KW-0472">Membrane</keyword>
<dbReference type="Pfam" id="PF07681">
    <property type="entry name" value="DoxX"/>
    <property type="match status" value="1"/>
</dbReference>
<evidence type="ECO:0000256" key="1">
    <source>
        <dbReference type="ARBA" id="ARBA00004141"/>
    </source>
</evidence>
<evidence type="ECO:0000313" key="6">
    <source>
        <dbReference type="EMBL" id="SFM01264.1"/>
    </source>
</evidence>
<reference evidence="7" key="1">
    <citation type="submission" date="2016-10" db="EMBL/GenBank/DDBJ databases">
        <authorList>
            <person name="Varghese N."/>
            <person name="Submissions S."/>
        </authorList>
    </citation>
    <scope>NUCLEOTIDE SEQUENCE [LARGE SCALE GENOMIC DNA]</scope>
    <source>
        <strain evidence="7">CGMCC 1.6474</strain>
    </source>
</reference>
<evidence type="ECO:0000256" key="5">
    <source>
        <dbReference type="SAM" id="Phobius"/>
    </source>
</evidence>
<organism evidence="6 7">
    <name type="scientific">Methylorubrum salsuginis</name>
    <dbReference type="NCBI Taxonomy" id="414703"/>
    <lineage>
        <taxon>Bacteria</taxon>
        <taxon>Pseudomonadati</taxon>
        <taxon>Pseudomonadota</taxon>
        <taxon>Alphaproteobacteria</taxon>
        <taxon>Hyphomicrobiales</taxon>
        <taxon>Methylobacteriaceae</taxon>
        <taxon>Methylorubrum</taxon>
    </lineage>
</organism>
<protein>
    <submittedName>
        <fullName evidence="6">Putative oxidoreductase</fullName>
    </submittedName>
</protein>
<feature type="transmembrane region" description="Helical" evidence="5">
    <location>
        <begin position="74"/>
        <end position="94"/>
    </location>
</feature>
<accession>A0A1I4MDA7</accession>
<dbReference type="STRING" id="414703.SAMN04488125_13716"/>
<evidence type="ECO:0000256" key="3">
    <source>
        <dbReference type="ARBA" id="ARBA00022989"/>
    </source>
</evidence>
<keyword evidence="3 5" id="KW-1133">Transmembrane helix</keyword>